<accession>A0A8J6BJ05</accession>
<comment type="caution">
    <text evidence="2">The sequence shown here is derived from an EMBL/GenBank/DDBJ whole genome shotgun (WGS) entry which is preliminary data.</text>
</comment>
<organism evidence="2 3">
    <name type="scientific">Zizania palustris</name>
    <name type="common">Northern wild rice</name>
    <dbReference type="NCBI Taxonomy" id="103762"/>
    <lineage>
        <taxon>Eukaryota</taxon>
        <taxon>Viridiplantae</taxon>
        <taxon>Streptophyta</taxon>
        <taxon>Embryophyta</taxon>
        <taxon>Tracheophyta</taxon>
        <taxon>Spermatophyta</taxon>
        <taxon>Magnoliopsida</taxon>
        <taxon>Liliopsida</taxon>
        <taxon>Poales</taxon>
        <taxon>Poaceae</taxon>
        <taxon>BOP clade</taxon>
        <taxon>Oryzoideae</taxon>
        <taxon>Oryzeae</taxon>
        <taxon>Zizaniinae</taxon>
        <taxon>Zizania</taxon>
    </lineage>
</organism>
<reference evidence="2" key="1">
    <citation type="journal article" date="2021" name="bioRxiv">
        <title>Whole Genome Assembly and Annotation of Northern Wild Rice, Zizania palustris L., Supports a Whole Genome Duplication in the Zizania Genus.</title>
        <authorList>
            <person name="Haas M."/>
            <person name="Kono T."/>
            <person name="Macchietto M."/>
            <person name="Millas R."/>
            <person name="McGilp L."/>
            <person name="Shao M."/>
            <person name="Duquette J."/>
            <person name="Hirsch C.N."/>
            <person name="Kimball J."/>
        </authorList>
    </citation>
    <scope>NUCLEOTIDE SEQUENCE</scope>
    <source>
        <tissue evidence="2">Fresh leaf tissue</tissue>
    </source>
</reference>
<evidence type="ECO:0000313" key="2">
    <source>
        <dbReference type="EMBL" id="KAG8086126.1"/>
    </source>
</evidence>
<evidence type="ECO:0000313" key="3">
    <source>
        <dbReference type="Proteomes" id="UP000729402"/>
    </source>
</evidence>
<gene>
    <name evidence="2" type="ORF">GUJ93_ZPchr0010g9094</name>
</gene>
<comment type="similarity">
    <text evidence="1">Belongs to the 'GDSL' lipolytic enzyme family.</text>
</comment>
<name>A0A8J6BJ05_ZIZPA</name>
<keyword evidence="3" id="KW-1185">Reference proteome</keyword>
<dbReference type="InterPro" id="IPR051238">
    <property type="entry name" value="GDSL_esterase/lipase"/>
</dbReference>
<dbReference type="Proteomes" id="UP000729402">
    <property type="component" value="Unassembled WGS sequence"/>
</dbReference>
<evidence type="ECO:0000256" key="1">
    <source>
        <dbReference type="ARBA" id="ARBA00008668"/>
    </source>
</evidence>
<protein>
    <submittedName>
        <fullName evidence="2">Uncharacterized protein</fullName>
    </submittedName>
</protein>
<dbReference type="PANTHER" id="PTHR45650">
    <property type="entry name" value="GDSL-LIKE LIPASE/ACYLHYDROLASE-RELATED"/>
    <property type="match status" value="1"/>
</dbReference>
<reference evidence="2" key="2">
    <citation type="submission" date="2021-02" db="EMBL/GenBank/DDBJ databases">
        <authorList>
            <person name="Kimball J.A."/>
            <person name="Haas M.W."/>
            <person name="Macchietto M."/>
            <person name="Kono T."/>
            <person name="Duquette J."/>
            <person name="Shao M."/>
        </authorList>
    </citation>
    <scope>NUCLEOTIDE SEQUENCE</scope>
    <source>
        <tissue evidence="2">Fresh leaf tissue</tissue>
    </source>
</reference>
<sequence length="76" mass="8156">MVVPALFVFGDLLVDDCNDNKLSCLAKGNFFPYAYDIDFPPGAATGRFCNGYTPTPSSMHSVIFWALAAVGGINYA</sequence>
<dbReference type="OrthoDB" id="1600564at2759"/>
<proteinExistence type="inferred from homology"/>
<dbReference type="EMBL" id="JAAALK010000082">
    <property type="protein sequence ID" value="KAG8086126.1"/>
    <property type="molecule type" value="Genomic_DNA"/>
</dbReference>
<dbReference type="AlphaFoldDB" id="A0A8J6BJ05"/>
<dbReference type="PANTHER" id="PTHR45650:SF8">
    <property type="entry name" value="GDSL ESTERASE_LIPASE"/>
    <property type="match status" value="1"/>
</dbReference>